<feature type="region of interest" description="Disordered" evidence="1">
    <location>
        <begin position="1"/>
        <end position="21"/>
    </location>
</feature>
<organism evidence="2 3">
    <name type="scientific">Gossypium barbadense</name>
    <name type="common">Sea Island cotton</name>
    <name type="synonym">Hibiscus barbadensis</name>
    <dbReference type="NCBI Taxonomy" id="3634"/>
    <lineage>
        <taxon>Eukaryota</taxon>
        <taxon>Viridiplantae</taxon>
        <taxon>Streptophyta</taxon>
        <taxon>Embryophyta</taxon>
        <taxon>Tracheophyta</taxon>
        <taxon>Spermatophyta</taxon>
        <taxon>Magnoliopsida</taxon>
        <taxon>eudicotyledons</taxon>
        <taxon>Gunneridae</taxon>
        <taxon>Pentapetalae</taxon>
        <taxon>rosids</taxon>
        <taxon>malvids</taxon>
        <taxon>Malvales</taxon>
        <taxon>Malvaceae</taxon>
        <taxon>Malvoideae</taxon>
        <taxon>Gossypium</taxon>
    </lineage>
</organism>
<dbReference type="EMBL" id="KZ671386">
    <property type="protein sequence ID" value="PPR81301.1"/>
    <property type="molecule type" value="Genomic_DNA"/>
</dbReference>
<evidence type="ECO:0000313" key="2">
    <source>
        <dbReference type="EMBL" id="PPR81301.1"/>
    </source>
</evidence>
<evidence type="ECO:0000256" key="1">
    <source>
        <dbReference type="SAM" id="MobiDB-lite"/>
    </source>
</evidence>
<accession>A0A2P5VR36</accession>
<dbReference type="AlphaFoldDB" id="A0A2P5VR36"/>
<dbReference type="Proteomes" id="UP000239757">
    <property type="component" value="Unassembled WGS sequence"/>
</dbReference>
<proteinExistence type="predicted"/>
<evidence type="ECO:0000313" key="3">
    <source>
        <dbReference type="Proteomes" id="UP000239757"/>
    </source>
</evidence>
<protein>
    <submittedName>
        <fullName evidence="2">Uncharacterized protein</fullName>
    </submittedName>
</protein>
<reference evidence="2 3" key="1">
    <citation type="submission" date="2015-01" db="EMBL/GenBank/DDBJ databases">
        <title>Genome of allotetraploid Gossypium barbadense reveals genomic plasticity and fiber elongation in cotton evolution.</title>
        <authorList>
            <person name="Chen X."/>
            <person name="Liu X."/>
            <person name="Zhao B."/>
            <person name="Zheng H."/>
            <person name="Hu Y."/>
            <person name="Lu G."/>
            <person name="Yang C."/>
            <person name="Chen J."/>
            <person name="Shan C."/>
            <person name="Zhang L."/>
            <person name="Zhou Y."/>
            <person name="Wang L."/>
            <person name="Guo W."/>
            <person name="Bai Y."/>
            <person name="Ruan J."/>
            <person name="Shangguan X."/>
            <person name="Mao Y."/>
            <person name="Jiang J."/>
            <person name="Zhu Y."/>
            <person name="Lei J."/>
            <person name="Kang H."/>
            <person name="Chen S."/>
            <person name="He X."/>
            <person name="Wang R."/>
            <person name="Wang Y."/>
            <person name="Chen J."/>
            <person name="Wang L."/>
            <person name="Yu S."/>
            <person name="Wang B."/>
            <person name="Wei J."/>
            <person name="Song S."/>
            <person name="Lu X."/>
            <person name="Gao Z."/>
            <person name="Gu W."/>
            <person name="Deng X."/>
            <person name="Ma D."/>
            <person name="Wang S."/>
            <person name="Liang W."/>
            <person name="Fang L."/>
            <person name="Cai C."/>
            <person name="Zhu X."/>
            <person name="Zhou B."/>
            <person name="Zhang Y."/>
            <person name="Chen Z."/>
            <person name="Xu S."/>
            <person name="Zhu R."/>
            <person name="Wang S."/>
            <person name="Zhang T."/>
            <person name="Zhao G."/>
        </authorList>
    </citation>
    <scope>NUCLEOTIDE SEQUENCE [LARGE SCALE GENOMIC DNA]</scope>
    <source>
        <strain evidence="3">cv. Xinhai21</strain>
        <tissue evidence="2">Leaf</tissue>
    </source>
</reference>
<sequence length="155" mass="17072">MGEWDGLGNKEKTRNIDGSFSEDINGETGAGLMMIRLVGRHLGVDFMIDDIGLDIRGCHSGLCNNSKGGNLERIVNKMVWEQDCVDDIGALNFVVGSPRSHSPVRVLLENNPSNVIENRHKQVSFQDNTSTVSPEERVCGEVRNNEDSPCINEDS</sequence>
<gene>
    <name evidence="2" type="ORF">GOBAR_AA39413</name>
</gene>
<name>A0A2P5VR36_GOSBA</name>